<evidence type="ECO:0000313" key="4">
    <source>
        <dbReference type="Proteomes" id="UP001307889"/>
    </source>
</evidence>
<keyword evidence="4" id="KW-1185">Reference proteome</keyword>
<dbReference type="InterPro" id="IPR036728">
    <property type="entry name" value="PBP_GOBP_sf"/>
</dbReference>
<evidence type="ECO:0000256" key="2">
    <source>
        <dbReference type="SAM" id="SignalP"/>
    </source>
</evidence>
<dbReference type="Proteomes" id="UP001307889">
    <property type="component" value="Chromosome 12"/>
</dbReference>
<proteinExistence type="predicted"/>
<dbReference type="EMBL" id="AP028920">
    <property type="protein sequence ID" value="BET00825.1"/>
    <property type="molecule type" value="Genomic_DNA"/>
</dbReference>
<feature type="chain" id="PRO_5047005675" evidence="2">
    <location>
        <begin position="23"/>
        <end position="165"/>
    </location>
</feature>
<reference evidence="3 4" key="1">
    <citation type="submission" date="2023-09" db="EMBL/GenBank/DDBJ databases">
        <title>Nesidiocoris tenuis whole genome shotgun sequence.</title>
        <authorList>
            <person name="Shibata T."/>
            <person name="Shimoda M."/>
            <person name="Kobayashi T."/>
            <person name="Uehara T."/>
        </authorList>
    </citation>
    <scope>NUCLEOTIDE SEQUENCE [LARGE SCALE GENOMIC DNA]</scope>
    <source>
        <strain evidence="3 4">Japan</strain>
    </source>
</reference>
<organism evidence="3 4">
    <name type="scientific">Nesidiocoris tenuis</name>
    <dbReference type="NCBI Taxonomy" id="355587"/>
    <lineage>
        <taxon>Eukaryota</taxon>
        <taxon>Metazoa</taxon>
        <taxon>Ecdysozoa</taxon>
        <taxon>Arthropoda</taxon>
        <taxon>Hexapoda</taxon>
        <taxon>Insecta</taxon>
        <taxon>Pterygota</taxon>
        <taxon>Neoptera</taxon>
        <taxon>Paraneoptera</taxon>
        <taxon>Hemiptera</taxon>
        <taxon>Heteroptera</taxon>
        <taxon>Panheteroptera</taxon>
        <taxon>Cimicomorpha</taxon>
        <taxon>Miridae</taxon>
        <taxon>Dicyphina</taxon>
        <taxon>Nesidiocoris</taxon>
    </lineage>
</organism>
<dbReference type="CDD" id="cd23992">
    <property type="entry name" value="PBP_GOBP"/>
    <property type="match status" value="1"/>
</dbReference>
<name>A0ABN7B8V9_9HEMI</name>
<protein>
    <submittedName>
        <fullName evidence="3">Uncharacterized protein</fullName>
    </submittedName>
</protein>
<dbReference type="Gene3D" id="1.10.238.20">
    <property type="entry name" value="Pheromone/general odorant binding protein domain"/>
    <property type="match status" value="1"/>
</dbReference>
<dbReference type="SMART" id="SM00708">
    <property type="entry name" value="PhBP"/>
    <property type="match status" value="1"/>
</dbReference>
<accession>A0ABN7B8V9</accession>
<dbReference type="InterPro" id="IPR006170">
    <property type="entry name" value="PBP/GOBP"/>
</dbReference>
<keyword evidence="1 2" id="KW-0732">Signal</keyword>
<evidence type="ECO:0000313" key="3">
    <source>
        <dbReference type="EMBL" id="BET00825.1"/>
    </source>
</evidence>
<sequence length="165" mass="17830">MTQFRIFLAAGAIICWAYQAAAAGMFDYSNQCVSMSGITPDSAKSIQEGNLPTTMREKCYVACILRSIQVVDSGGKVSVNNAHLLIDMYSTESAEAKAKTKKTVAECAKEANVAKGRCEVSYQMMSCVLSKKTTKTPQTRTITITLPQTVTIQLPPLSFTLLSIG</sequence>
<dbReference type="PANTHER" id="PTHR11857">
    <property type="entry name" value="ODORANT BINDING PROTEIN-RELATED"/>
    <property type="match status" value="1"/>
</dbReference>
<feature type="signal peptide" evidence="2">
    <location>
        <begin position="1"/>
        <end position="22"/>
    </location>
</feature>
<dbReference type="SUPFAM" id="SSF47565">
    <property type="entry name" value="Insect pheromone/odorant-binding proteins"/>
    <property type="match status" value="1"/>
</dbReference>
<evidence type="ECO:0000256" key="1">
    <source>
        <dbReference type="ARBA" id="ARBA00022729"/>
    </source>
</evidence>
<gene>
    <name evidence="3" type="ORF">NTJ_13641</name>
</gene>
<dbReference type="Pfam" id="PF01395">
    <property type="entry name" value="PBP_GOBP"/>
    <property type="match status" value="1"/>
</dbReference>